<evidence type="ECO:0000313" key="6">
    <source>
        <dbReference type="Proteomes" id="UP001230188"/>
    </source>
</evidence>
<comment type="caution">
    <text evidence="5">The sequence shown here is derived from an EMBL/GenBank/DDBJ whole genome shotgun (WGS) entry which is preliminary data.</text>
</comment>
<keyword evidence="1" id="KW-0489">Methyltransferase</keyword>
<gene>
    <name evidence="5" type="ORF">CTAYLR_000551</name>
</gene>
<evidence type="ECO:0000259" key="4">
    <source>
        <dbReference type="Pfam" id="PF13649"/>
    </source>
</evidence>
<dbReference type="Proteomes" id="UP001230188">
    <property type="component" value="Unassembled WGS sequence"/>
</dbReference>
<evidence type="ECO:0000256" key="1">
    <source>
        <dbReference type="ARBA" id="ARBA00022603"/>
    </source>
</evidence>
<dbReference type="Gene3D" id="3.40.50.150">
    <property type="entry name" value="Vaccinia Virus protein VP39"/>
    <property type="match status" value="1"/>
</dbReference>
<dbReference type="Pfam" id="PF13649">
    <property type="entry name" value="Methyltransf_25"/>
    <property type="match status" value="1"/>
</dbReference>
<keyword evidence="3" id="KW-0949">S-adenosyl-L-methionine</keyword>
<dbReference type="PANTHER" id="PTHR43464:SF19">
    <property type="entry name" value="UBIQUINONE BIOSYNTHESIS O-METHYLTRANSFERASE, MITOCHONDRIAL"/>
    <property type="match status" value="1"/>
</dbReference>
<keyword evidence="2" id="KW-0808">Transferase</keyword>
<dbReference type="CDD" id="cd02440">
    <property type="entry name" value="AdoMet_MTases"/>
    <property type="match status" value="1"/>
</dbReference>
<accession>A0AAD7UGW0</accession>
<sequence>MGATYVANRGTFQAGYAEACFDRLAKGLAPRRILDVGCGTGDFVDALSRRLKCEVVGVDTSADMIAQAKRFPHRFEVKDLSEGPLDESFDLATSFMALHWPSRESRVRLLSNVTADVMVAGFHGAGSCEEGVRAVRKASGLDIEALPTMFHRDSKDVWLDDFRNAGWNDVDIQEREIRTVFSSENECARRLLAAWPPILAPYFQDQEPILLEAAAILMKDDAAAMTSRVLEVIATKK</sequence>
<dbReference type="EMBL" id="JAQMWT010000309">
    <property type="protein sequence ID" value="KAJ8605861.1"/>
    <property type="molecule type" value="Genomic_DNA"/>
</dbReference>
<name>A0AAD7UGW0_9STRA</name>
<keyword evidence="6" id="KW-1185">Reference proteome</keyword>
<dbReference type="AlphaFoldDB" id="A0AAD7UGW0"/>
<evidence type="ECO:0000256" key="2">
    <source>
        <dbReference type="ARBA" id="ARBA00022679"/>
    </source>
</evidence>
<dbReference type="PANTHER" id="PTHR43464">
    <property type="entry name" value="METHYLTRANSFERASE"/>
    <property type="match status" value="1"/>
</dbReference>
<evidence type="ECO:0000256" key="3">
    <source>
        <dbReference type="ARBA" id="ARBA00022691"/>
    </source>
</evidence>
<organism evidence="5 6">
    <name type="scientific">Chrysophaeum taylorii</name>
    <dbReference type="NCBI Taxonomy" id="2483200"/>
    <lineage>
        <taxon>Eukaryota</taxon>
        <taxon>Sar</taxon>
        <taxon>Stramenopiles</taxon>
        <taxon>Ochrophyta</taxon>
        <taxon>Pelagophyceae</taxon>
        <taxon>Pelagomonadales</taxon>
        <taxon>Pelagomonadaceae</taxon>
        <taxon>Chrysophaeum</taxon>
    </lineage>
</organism>
<dbReference type="InterPro" id="IPR041698">
    <property type="entry name" value="Methyltransf_25"/>
</dbReference>
<dbReference type="SUPFAM" id="SSF53335">
    <property type="entry name" value="S-adenosyl-L-methionine-dependent methyltransferases"/>
    <property type="match status" value="1"/>
</dbReference>
<dbReference type="InterPro" id="IPR029063">
    <property type="entry name" value="SAM-dependent_MTases_sf"/>
</dbReference>
<dbReference type="GO" id="GO:0032259">
    <property type="term" value="P:methylation"/>
    <property type="evidence" value="ECO:0007669"/>
    <property type="project" value="UniProtKB-KW"/>
</dbReference>
<feature type="domain" description="Methyltransferase" evidence="4">
    <location>
        <begin position="33"/>
        <end position="113"/>
    </location>
</feature>
<reference evidence="5" key="1">
    <citation type="submission" date="2023-01" db="EMBL/GenBank/DDBJ databases">
        <title>Metagenome sequencing of chrysophaentin producing Chrysophaeum taylorii.</title>
        <authorList>
            <person name="Davison J."/>
            <person name="Bewley C."/>
        </authorList>
    </citation>
    <scope>NUCLEOTIDE SEQUENCE</scope>
    <source>
        <strain evidence="5">NIES-1699</strain>
    </source>
</reference>
<evidence type="ECO:0000313" key="5">
    <source>
        <dbReference type="EMBL" id="KAJ8605861.1"/>
    </source>
</evidence>
<dbReference type="GO" id="GO:0008168">
    <property type="term" value="F:methyltransferase activity"/>
    <property type="evidence" value="ECO:0007669"/>
    <property type="project" value="UniProtKB-KW"/>
</dbReference>
<proteinExistence type="predicted"/>
<protein>
    <recommendedName>
        <fullName evidence="4">Methyltransferase domain-containing protein</fullName>
    </recommendedName>
</protein>